<comment type="caution">
    <text evidence="2">The sequence shown here is derived from an EMBL/GenBank/DDBJ whole genome shotgun (WGS) entry which is preliminary data.</text>
</comment>
<organism evidence="2 3">
    <name type="scientific">Protopolystoma xenopodis</name>
    <dbReference type="NCBI Taxonomy" id="117903"/>
    <lineage>
        <taxon>Eukaryota</taxon>
        <taxon>Metazoa</taxon>
        <taxon>Spiralia</taxon>
        <taxon>Lophotrochozoa</taxon>
        <taxon>Platyhelminthes</taxon>
        <taxon>Monogenea</taxon>
        <taxon>Polyopisthocotylea</taxon>
        <taxon>Polystomatidea</taxon>
        <taxon>Polystomatidae</taxon>
        <taxon>Protopolystoma</taxon>
    </lineage>
</organism>
<evidence type="ECO:0000256" key="1">
    <source>
        <dbReference type="SAM" id="MobiDB-lite"/>
    </source>
</evidence>
<gene>
    <name evidence="2" type="ORF">PXEA_LOCUS20957</name>
</gene>
<feature type="compositionally biased region" description="Basic residues" evidence="1">
    <location>
        <begin position="20"/>
        <end position="31"/>
    </location>
</feature>
<evidence type="ECO:0000313" key="2">
    <source>
        <dbReference type="EMBL" id="VEL27517.1"/>
    </source>
</evidence>
<reference evidence="2" key="1">
    <citation type="submission" date="2018-11" db="EMBL/GenBank/DDBJ databases">
        <authorList>
            <consortium name="Pathogen Informatics"/>
        </authorList>
    </citation>
    <scope>NUCLEOTIDE SEQUENCE</scope>
</reference>
<accession>A0A3S5FEU2</accession>
<feature type="compositionally biased region" description="Basic and acidic residues" evidence="1">
    <location>
        <begin position="1"/>
        <end position="13"/>
    </location>
</feature>
<proteinExistence type="predicted"/>
<dbReference type="EMBL" id="CAAALY010087757">
    <property type="protein sequence ID" value="VEL27517.1"/>
    <property type="molecule type" value="Genomic_DNA"/>
</dbReference>
<sequence>MLPRSDDVRHATDESLSPFHRNRSRLPRKQRQHESSKKNPPSSSGGADLPISSPHTFTRNGTAAMAEGQHNKASSTLDLDLGSTHEHVFLGYSLRSKCIRTQPDTPPSPTSLGIHSLSTLLLPTHQSCGRTNRGGTSEHNTTVLISTAGPEPWRQQPLEALLTGSSMRGLETVFSESDPGLSRKSMAK</sequence>
<name>A0A3S5FEU2_9PLAT</name>
<protein>
    <submittedName>
        <fullName evidence="2">Uncharacterized protein</fullName>
    </submittedName>
</protein>
<feature type="region of interest" description="Disordered" evidence="1">
    <location>
        <begin position="1"/>
        <end position="59"/>
    </location>
</feature>
<dbReference type="Proteomes" id="UP000784294">
    <property type="component" value="Unassembled WGS sequence"/>
</dbReference>
<evidence type="ECO:0000313" key="3">
    <source>
        <dbReference type="Proteomes" id="UP000784294"/>
    </source>
</evidence>
<dbReference type="AlphaFoldDB" id="A0A3S5FEU2"/>
<keyword evidence="3" id="KW-1185">Reference proteome</keyword>